<dbReference type="Gene3D" id="3.60.21.10">
    <property type="match status" value="1"/>
</dbReference>
<comment type="caution">
    <text evidence="4">The sequence shown here is derived from an EMBL/GenBank/DDBJ whole genome shotgun (WGS) entry which is preliminary data.</text>
</comment>
<dbReference type="EMBL" id="LWQT01000055">
    <property type="protein sequence ID" value="OAN50205.1"/>
    <property type="molecule type" value="Genomic_DNA"/>
</dbReference>
<dbReference type="Proteomes" id="UP000078428">
    <property type="component" value="Unassembled WGS sequence"/>
</dbReference>
<dbReference type="PANTHER" id="PTHR31302:SF31">
    <property type="entry name" value="PHOSPHODIESTERASE YAEI"/>
    <property type="match status" value="1"/>
</dbReference>
<sequence length="301" mass="33263">MTWLEQRRRAEERLHRERWRRNPQGEFLSPPYTLINNGFSLAFRLSGLYDRGRRNALNFHLNEMEIRHPALPLGLDGMRILFLSDLHAASVPEIFPAAAHRLDGVKYDLAVLGGDYQSFGQPSADQTISLMEPLLAALRPTFGIYGVLGNHDRHDMAGALLRRGVRLLVNQSAVIEIGGDRLVLVGTDDVNCFYTEEALSALKNAPHGFRIALVHSPEFADQAVATGMNLYLAGHTHAGQVCLPGGRPILTALPRLKSLAAGHWNHHGMRGYTSAGLGSGTPPVRFNCRPEMALITLRRIS</sequence>
<proteinExistence type="predicted"/>
<evidence type="ECO:0000256" key="2">
    <source>
        <dbReference type="ARBA" id="ARBA00022801"/>
    </source>
</evidence>
<name>A0A178MQ47_9PROT</name>
<gene>
    <name evidence="4" type="ORF">A6A04_02010</name>
</gene>
<keyword evidence="5" id="KW-1185">Reference proteome</keyword>
<dbReference type="Pfam" id="PF00149">
    <property type="entry name" value="Metallophos"/>
    <property type="match status" value="1"/>
</dbReference>
<keyword evidence="2" id="KW-0378">Hydrolase</keyword>
<dbReference type="GO" id="GO:0008758">
    <property type="term" value="F:UDP-2,3-diacylglucosamine hydrolase activity"/>
    <property type="evidence" value="ECO:0007669"/>
    <property type="project" value="TreeGrafter"/>
</dbReference>
<dbReference type="InterPro" id="IPR004843">
    <property type="entry name" value="Calcineurin-like_PHP"/>
</dbReference>
<dbReference type="RefSeq" id="WP_068492543.1">
    <property type="nucleotide sequence ID" value="NZ_LWQT01000055.1"/>
</dbReference>
<dbReference type="GO" id="GO:0016020">
    <property type="term" value="C:membrane"/>
    <property type="evidence" value="ECO:0007669"/>
    <property type="project" value="GOC"/>
</dbReference>
<evidence type="ECO:0000313" key="5">
    <source>
        <dbReference type="Proteomes" id="UP000078428"/>
    </source>
</evidence>
<dbReference type="InterPro" id="IPR029052">
    <property type="entry name" value="Metallo-depent_PP-like"/>
</dbReference>
<protein>
    <recommendedName>
        <fullName evidence="3">Calcineurin-like phosphoesterase domain-containing protein</fullName>
    </recommendedName>
</protein>
<dbReference type="OrthoDB" id="9780884at2"/>
<dbReference type="SUPFAM" id="SSF56300">
    <property type="entry name" value="Metallo-dependent phosphatases"/>
    <property type="match status" value="1"/>
</dbReference>
<dbReference type="AlphaFoldDB" id="A0A178MQ47"/>
<organism evidence="4 5">
    <name type="scientific">Paramagnetospirillum marisnigri</name>
    <dbReference type="NCBI Taxonomy" id="1285242"/>
    <lineage>
        <taxon>Bacteria</taxon>
        <taxon>Pseudomonadati</taxon>
        <taxon>Pseudomonadota</taxon>
        <taxon>Alphaproteobacteria</taxon>
        <taxon>Rhodospirillales</taxon>
        <taxon>Magnetospirillaceae</taxon>
        <taxon>Paramagnetospirillum</taxon>
    </lineage>
</organism>
<accession>A0A178MQ47</accession>
<evidence type="ECO:0000259" key="3">
    <source>
        <dbReference type="Pfam" id="PF00149"/>
    </source>
</evidence>
<feature type="domain" description="Calcineurin-like phosphoesterase" evidence="3">
    <location>
        <begin position="78"/>
        <end position="238"/>
    </location>
</feature>
<keyword evidence="1" id="KW-0479">Metal-binding</keyword>
<dbReference type="PANTHER" id="PTHR31302">
    <property type="entry name" value="TRANSMEMBRANE PROTEIN WITH METALLOPHOSPHOESTERASE DOMAIN-RELATED"/>
    <property type="match status" value="1"/>
</dbReference>
<evidence type="ECO:0000256" key="1">
    <source>
        <dbReference type="ARBA" id="ARBA00022723"/>
    </source>
</evidence>
<dbReference type="InterPro" id="IPR051158">
    <property type="entry name" value="Metallophosphoesterase_sf"/>
</dbReference>
<dbReference type="STRING" id="1285242.A6A04_02010"/>
<reference evidence="4 5" key="1">
    <citation type="submission" date="2016-04" db="EMBL/GenBank/DDBJ databases">
        <title>Draft genome sequence of freshwater magnetotactic bacteria Magnetospirillum marisnigri SP-1 and Magnetospirillum moscoviense BB-1.</title>
        <authorList>
            <person name="Koziaeva V."/>
            <person name="Dziuba M.V."/>
            <person name="Ivanov T.M."/>
            <person name="Kuznetsov B."/>
            <person name="Grouzdev D.S."/>
        </authorList>
    </citation>
    <scope>NUCLEOTIDE SEQUENCE [LARGE SCALE GENOMIC DNA]</scope>
    <source>
        <strain evidence="4 5">SP-1</strain>
    </source>
</reference>
<dbReference type="GO" id="GO:0009245">
    <property type="term" value="P:lipid A biosynthetic process"/>
    <property type="evidence" value="ECO:0007669"/>
    <property type="project" value="TreeGrafter"/>
</dbReference>
<dbReference type="GO" id="GO:0046872">
    <property type="term" value="F:metal ion binding"/>
    <property type="evidence" value="ECO:0007669"/>
    <property type="project" value="UniProtKB-KW"/>
</dbReference>
<evidence type="ECO:0000313" key="4">
    <source>
        <dbReference type="EMBL" id="OAN50205.1"/>
    </source>
</evidence>